<dbReference type="AlphaFoldDB" id="A0A7Z0JDH6"/>
<keyword evidence="1" id="KW-1133">Transmembrane helix</keyword>
<keyword evidence="3" id="KW-1185">Reference proteome</keyword>
<gene>
    <name evidence="2" type="ORF">HNR10_005923</name>
</gene>
<feature type="transmembrane region" description="Helical" evidence="1">
    <location>
        <begin position="46"/>
        <end position="66"/>
    </location>
</feature>
<sequence length="83" mass="8520">MAIGAIIANVVGLCLCTILSVVGLVLGIVAAVTYESSPQTSKICAIISYALFGVGAIIYIILLLMYGGVGLWSLMQGGSYTGY</sequence>
<keyword evidence="1" id="KW-0812">Transmembrane</keyword>
<evidence type="ECO:0000313" key="2">
    <source>
        <dbReference type="EMBL" id="NYJ38042.1"/>
    </source>
</evidence>
<comment type="caution">
    <text evidence="2">The sequence shown here is derived from an EMBL/GenBank/DDBJ whole genome shotgun (WGS) entry which is preliminary data.</text>
</comment>
<reference evidence="2 3" key="1">
    <citation type="submission" date="2020-07" db="EMBL/GenBank/DDBJ databases">
        <title>Sequencing the genomes of 1000 actinobacteria strains.</title>
        <authorList>
            <person name="Klenk H.-P."/>
        </authorList>
    </citation>
    <scope>NUCLEOTIDE SEQUENCE [LARGE SCALE GENOMIC DNA]</scope>
    <source>
        <strain evidence="2 3">DSM 44442</strain>
    </source>
</reference>
<keyword evidence="1" id="KW-0472">Membrane</keyword>
<dbReference type="EMBL" id="JACCFS010000001">
    <property type="protein sequence ID" value="NYJ38042.1"/>
    <property type="molecule type" value="Genomic_DNA"/>
</dbReference>
<evidence type="ECO:0000256" key="1">
    <source>
        <dbReference type="SAM" id="Phobius"/>
    </source>
</evidence>
<accession>A0A7Z0JDH6</accession>
<dbReference type="Proteomes" id="UP000572051">
    <property type="component" value="Unassembled WGS sequence"/>
</dbReference>
<feature type="transmembrane region" description="Helical" evidence="1">
    <location>
        <begin position="6"/>
        <end position="34"/>
    </location>
</feature>
<organism evidence="2 3">
    <name type="scientific">Nocardiopsis aegyptia</name>
    <dbReference type="NCBI Taxonomy" id="220378"/>
    <lineage>
        <taxon>Bacteria</taxon>
        <taxon>Bacillati</taxon>
        <taxon>Actinomycetota</taxon>
        <taxon>Actinomycetes</taxon>
        <taxon>Streptosporangiales</taxon>
        <taxon>Nocardiopsidaceae</taxon>
        <taxon>Nocardiopsis</taxon>
    </lineage>
</organism>
<evidence type="ECO:0000313" key="3">
    <source>
        <dbReference type="Proteomes" id="UP000572051"/>
    </source>
</evidence>
<proteinExistence type="predicted"/>
<name>A0A7Z0JDH6_9ACTN</name>
<protein>
    <submittedName>
        <fullName evidence="2">ABC-type arginine/histidine transport system permease subunit</fullName>
    </submittedName>
</protein>